<dbReference type="Gene3D" id="2.180.10.10">
    <property type="entry name" value="RHS repeat-associated core"/>
    <property type="match status" value="1"/>
</dbReference>
<protein>
    <recommendedName>
        <fullName evidence="4">YD repeat-containing protein</fullName>
    </recommendedName>
</protein>
<sequence>MKNFIYLATFFCLSSFMSAQIFELEKKPNWTKYKSIIKSKPYQNGNGWKYIYDLNDGTIDKLKTYYGTELRAEYELTFDKNQNLERLNNISNLENQFVEYNLKYNDLGLKIEDKETKYFYDNANRLTKSFSKEFEESKGKKGWSEKYFYNDLGDLIRLEKTTFIKDKSQVDIENYIYDDCKNTIQINRSSMPERVYPIVIIGGELKNEVDFYEYEYNEDCIWTKKYKQIDGVKKLIWERELVEL</sequence>
<feature type="chain" id="PRO_5018142293" description="YD repeat-containing protein" evidence="1">
    <location>
        <begin position="20"/>
        <end position="244"/>
    </location>
</feature>
<name>A0A3P3W9Y8_9FLAO</name>
<proteinExistence type="predicted"/>
<reference evidence="2 3" key="1">
    <citation type="submission" date="2018-11" db="EMBL/GenBank/DDBJ databases">
        <title>Flavobacterium sp. nov., YIM 102701-2 draft genome.</title>
        <authorList>
            <person name="Li G."/>
            <person name="Jiang Y."/>
        </authorList>
    </citation>
    <scope>NUCLEOTIDE SEQUENCE [LARGE SCALE GENOMIC DNA]</scope>
    <source>
        <strain evidence="2 3">YIM 102701-2</strain>
    </source>
</reference>
<evidence type="ECO:0000256" key="1">
    <source>
        <dbReference type="SAM" id="SignalP"/>
    </source>
</evidence>
<dbReference type="Proteomes" id="UP000275719">
    <property type="component" value="Unassembled WGS sequence"/>
</dbReference>
<comment type="caution">
    <text evidence="2">The sequence shown here is derived from an EMBL/GenBank/DDBJ whole genome shotgun (WGS) entry which is preliminary data.</text>
</comment>
<dbReference type="AlphaFoldDB" id="A0A3P3W9Y8"/>
<organism evidence="2 3">
    <name type="scientific">Paenimyroides tangerinum</name>
    <dbReference type="NCBI Taxonomy" id="2488728"/>
    <lineage>
        <taxon>Bacteria</taxon>
        <taxon>Pseudomonadati</taxon>
        <taxon>Bacteroidota</taxon>
        <taxon>Flavobacteriia</taxon>
        <taxon>Flavobacteriales</taxon>
        <taxon>Flavobacteriaceae</taxon>
        <taxon>Paenimyroides</taxon>
    </lineage>
</organism>
<evidence type="ECO:0000313" key="3">
    <source>
        <dbReference type="Proteomes" id="UP000275719"/>
    </source>
</evidence>
<gene>
    <name evidence="2" type="ORF">EG240_04055</name>
</gene>
<dbReference type="RefSeq" id="WP_125017698.1">
    <property type="nucleotide sequence ID" value="NZ_RQVQ01000007.1"/>
</dbReference>
<accession>A0A3P3W9Y8</accession>
<dbReference type="OrthoDB" id="1439294at2"/>
<keyword evidence="3" id="KW-1185">Reference proteome</keyword>
<evidence type="ECO:0008006" key="4">
    <source>
        <dbReference type="Google" id="ProtNLM"/>
    </source>
</evidence>
<keyword evidence="1" id="KW-0732">Signal</keyword>
<dbReference type="EMBL" id="RQVQ01000007">
    <property type="protein sequence ID" value="RRJ91965.1"/>
    <property type="molecule type" value="Genomic_DNA"/>
</dbReference>
<feature type="signal peptide" evidence="1">
    <location>
        <begin position="1"/>
        <end position="19"/>
    </location>
</feature>
<evidence type="ECO:0000313" key="2">
    <source>
        <dbReference type="EMBL" id="RRJ91965.1"/>
    </source>
</evidence>